<reference evidence="1" key="1">
    <citation type="submission" date="2021-06" db="EMBL/GenBank/DDBJ databases">
        <authorList>
            <person name="Kallberg Y."/>
            <person name="Tangrot J."/>
            <person name="Rosling A."/>
        </authorList>
    </citation>
    <scope>NUCLEOTIDE SEQUENCE</scope>
    <source>
        <strain evidence="1">MA461A</strain>
    </source>
</reference>
<dbReference type="Proteomes" id="UP000789920">
    <property type="component" value="Unassembled WGS sequence"/>
</dbReference>
<accession>A0ACA9SVW9</accession>
<proteinExistence type="predicted"/>
<organism evidence="1 2">
    <name type="scientific">Racocetra persica</name>
    <dbReference type="NCBI Taxonomy" id="160502"/>
    <lineage>
        <taxon>Eukaryota</taxon>
        <taxon>Fungi</taxon>
        <taxon>Fungi incertae sedis</taxon>
        <taxon>Mucoromycota</taxon>
        <taxon>Glomeromycotina</taxon>
        <taxon>Glomeromycetes</taxon>
        <taxon>Diversisporales</taxon>
        <taxon>Gigasporaceae</taxon>
        <taxon>Racocetra</taxon>
    </lineage>
</organism>
<keyword evidence="2" id="KW-1185">Reference proteome</keyword>
<sequence length="62" mass="7094">KDGYSSGAIGRAKSSEYNLLLTSIHDMCKDIPEYLSKVLKDNSVSEKIDKMIEIYERQKKII</sequence>
<name>A0ACA9SVW9_9GLOM</name>
<gene>
    <name evidence="1" type="ORF">RPERSI_LOCUS36030</name>
</gene>
<feature type="non-terminal residue" evidence="1">
    <location>
        <position position="62"/>
    </location>
</feature>
<dbReference type="EMBL" id="CAJVQC010170176">
    <property type="protein sequence ID" value="CAG8850323.1"/>
    <property type="molecule type" value="Genomic_DNA"/>
</dbReference>
<evidence type="ECO:0000313" key="1">
    <source>
        <dbReference type="EMBL" id="CAG8850323.1"/>
    </source>
</evidence>
<comment type="caution">
    <text evidence="1">The sequence shown here is derived from an EMBL/GenBank/DDBJ whole genome shotgun (WGS) entry which is preliminary data.</text>
</comment>
<evidence type="ECO:0000313" key="2">
    <source>
        <dbReference type="Proteomes" id="UP000789920"/>
    </source>
</evidence>
<feature type="non-terminal residue" evidence="1">
    <location>
        <position position="1"/>
    </location>
</feature>
<protein>
    <submittedName>
        <fullName evidence="1">11990_t:CDS:1</fullName>
    </submittedName>
</protein>